<feature type="transmembrane region" description="Helical" evidence="8">
    <location>
        <begin position="372"/>
        <end position="396"/>
    </location>
</feature>
<keyword evidence="4" id="KW-0125">Carotenoid biosynthesis</keyword>
<feature type="transmembrane region" description="Helical" evidence="8">
    <location>
        <begin position="117"/>
        <end position="140"/>
    </location>
</feature>
<proteinExistence type="predicted"/>
<accession>A0ABV8A8G9</accession>
<dbReference type="InterPro" id="IPR007354">
    <property type="entry name" value="CruF-like"/>
</dbReference>
<evidence type="ECO:0000256" key="5">
    <source>
        <dbReference type="ARBA" id="ARBA00022989"/>
    </source>
</evidence>
<feature type="transmembrane region" description="Helical" evidence="8">
    <location>
        <begin position="463"/>
        <end position="482"/>
    </location>
</feature>
<dbReference type="PANTHER" id="PTHR39419">
    <property type="entry name" value="SLL0814 PROTEIN"/>
    <property type="match status" value="1"/>
</dbReference>
<keyword evidence="10" id="KW-1185">Reference proteome</keyword>
<keyword evidence="5 8" id="KW-1133">Transmembrane helix</keyword>
<evidence type="ECO:0000256" key="7">
    <source>
        <dbReference type="ARBA" id="ARBA00023235"/>
    </source>
</evidence>
<feature type="transmembrane region" description="Helical" evidence="8">
    <location>
        <begin position="177"/>
        <end position="201"/>
    </location>
</feature>
<evidence type="ECO:0000256" key="2">
    <source>
        <dbReference type="ARBA" id="ARBA00004829"/>
    </source>
</evidence>
<sequence length="486" mass="54131">MTYLQYHLVFIVPVLLVLVWLTWRRAGPLAGQYNVRDAWAWRWFWALPLIAFVYTTPWDNYLVFREVWSYPPERVLGRVGYVPYEEYAFFILQTLISGLFLLWLMRRTGETAGVSKFPALVRWGGAALLLGVSLLGVLFLRQEHTLYLGLITAWAFPVLAGQWAFGGDLILGRSKLFWTAVLVPTVYLWLTDAFAIHQGIWSIAERYTIGVKAGPLPFEEALFFLVTNLLVVTGLMLFLHPAAMTRLKGALPFLRPWLGFVALNLLLRIPLPHWPGGFPILGTLSTLALALAAFSFMWERFGWRSAALVAGLGAGLGWLVEWVGSHWGVPFGLYTYAGAPAPTILGVPLLVPLGWLAMPLITLLFSGGRPWLSGLLLVAWDVGLESLMTAQGYWTWHDTRPVWSGAPVQNFLGWWAVGAGLSWSYLRLIPGLRSVPGINVGWVYAIETIFFPAGLLLLGHPRAALVTFLCMGGAALLALTLTRRTP</sequence>
<dbReference type="Proteomes" id="UP001595748">
    <property type="component" value="Unassembled WGS sequence"/>
</dbReference>
<dbReference type="RefSeq" id="WP_380079483.1">
    <property type="nucleotide sequence ID" value="NZ_JBHRZF010000168.1"/>
</dbReference>
<dbReference type="InterPro" id="IPR017825">
    <property type="entry name" value="Lycopene_cyclase_dom"/>
</dbReference>
<evidence type="ECO:0000256" key="1">
    <source>
        <dbReference type="ARBA" id="ARBA00004141"/>
    </source>
</evidence>
<reference evidence="10" key="1">
    <citation type="journal article" date="2019" name="Int. J. Syst. Evol. Microbiol.">
        <title>The Global Catalogue of Microorganisms (GCM) 10K type strain sequencing project: providing services to taxonomists for standard genome sequencing and annotation.</title>
        <authorList>
            <consortium name="The Broad Institute Genomics Platform"/>
            <consortium name="The Broad Institute Genome Sequencing Center for Infectious Disease"/>
            <person name="Wu L."/>
            <person name="Ma J."/>
        </authorList>
    </citation>
    <scope>NUCLEOTIDE SEQUENCE [LARGE SCALE GENOMIC DNA]</scope>
    <source>
        <strain evidence="10">CCTCC AB 2013263</strain>
    </source>
</reference>
<dbReference type="PANTHER" id="PTHR39419:SF1">
    <property type="entry name" value="SLL0814 PROTEIN"/>
    <property type="match status" value="1"/>
</dbReference>
<keyword evidence="3 8" id="KW-0812">Transmembrane</keyword>
<organism evidence="9 10">
    <name type="scientific">Deinococcus antarcticus</name>
    <dbReference type="NCBI Taxonomy" id="1298767"/>
    <lineage>
        <taxon>Bacteria</taxon>
        <taxon>Thermotogati</taxon>
        <taxon>Deinococcota</taxon>
        <taxon>Deinococci</taxon>
        <taxon>Deinococcales</taxon>
        <taxon>Deinococcaceae</taxon>
        <taxon>Deinococcus</taxon>
    </lineage>
</organism>
<name>A0ABV8A8G9_9DEIO</name>
<evidence type="ECO:0000313" key="9">
    <source>
        <dbReference type="EMBL" id="MFC3862018.1"/>
    </source>
</evidence>
<comment type="subcellular location">
    <subcellularLocation>
        <location evidence="1">Membrane</location>
        <topology evidence="1">Multi-pass membrane protein</topology>
    </subcellularLocation>
</comment>
<feature type="transmembrane region" description="Helical" evidence="8">
    <location>
        <begin position="251"/>
        <end position="271"/>
    </location>
</feature>
<comment type="caution">
    <text evidence="9">The sequence shown here is derived from an EMBL/GenBank/DDBJ whole genome shotgun (WGS) entry which is preliminary data.</text>
</comment>
<evidence type="ECO:0000256" key="6">
    <source>
        <dbReference type="ARBA" id="ARBA00023136"/>
    </source>
</evidence>
<feature type="transmembrane region" description="Helical" evidence="8">
    <location>
        <begin position="221"/>
        <end position="239"/>
    </location>
</feature>
<feature type="transmembrane region" description="Helical" evidence="8">
    <location>
        <begin position="146"/>
        <end position="165"/>
    </location>
</feature>
<feature type="transmembrane region" description="Helical" evidence="8">
    <location>
        <begin position="277"/>
        <end position="298"/>
    </location>
</feature>
<keyword evidence="7" id="KW-0413">Isomerase</keyword>
<dbReference type="EMBL" id="JBHRZF010000168">
    <property type="protein sequence ID" value="MFC3862018.1"/>
    <property type="molecule type" value="Genomic_DNA"/>
</dbReference>
<feature type="transmembrane region" description="Helical" evidence="8">
    <location>
        <begin position="87"/>
        <end position="105"/>
    </location>
</feature>
<dbReference type="NCBIfam" id="TIGR03462">
    <property type="entry name" value="CarR_dom_SF"/>
    <property type="match status" value="2"/>
</dbReference>
<protein>
    <submittedName>
        <fullName evidence="9">Carotenoid biosynthesis protein</fullName>
    </submittedName>
</protein>
<feature type="transmembrane region" description="Helical" evidence="8">
    <location>
        <begin position="305"/>
        <end position="324"/>
    </location>
</feature>
<feature type="transmembrane region" description="Helical" evidence="8">
    <location>
        <begin position="43"/>
        <end position="64"/>
    </location>
</feature>
<dbReference type="Pfam" id="PF04240">
    <property type="entry name" value="Caroten_synth"/>
    <property type="match status" value="1"/>
</dbReference>
<feature type="transmembrane region" description="Helical" evidence="8">
    <location>
        <begin position="438"/>
        <end position="457"/>
    </location>
</feature>
<comment type="pathway">
    <text evidence="2">Carotenoid biosynthesis.</text>
</comment>
<feature type="transmembrane region" description="Helical" evidence="8">
    <location>
        <begin position="408"/>
        <end position="426"/>
    </location>
</feature>
<evidence type="ECO:0000256" key="3">
    <source>
        <dbReference type="ARBA" id="ARBA00022692"/>
    </source>
</evidence>
<gene>
    <name evidence="9" type="ORF">ACFOPQ_14710</name>
</gene>
<keyword evidence="6 8" id="KW-0472">Membrane</keyword>
<evidence type="ECO:0000256" key="4">
    <source>
        <dbReference type="ARBA" id="ARBA00022746"/>
    </source>
</evidence>
<evidence type="ECO:0000313" key="10">
    <source>
        <dbReference type="Proteomes" id="UP001595748"/>
    </source>
</evidence>
<feature type="transmembrane region" description="Helical" evidence="8">
    <location>
        <begin position="6"/>
        <end position="23"/>
    </location>
</feature>
<feature type="transmembrane region" description="Helical" evidence="8">
    <location>
        <begin position="344"/>
        <end position="365"/>
    </location>
</feature>
<evidence type="ECO:0000256" key="8">
    <source>
        <dbReference type="SAM" id="Phobius"/>
    </source>
</evidence>